<gene>
    <name evidence="1" type="ORF">EYF80_012984</name>
</gene>
<sequence>MQASNYLLMQSRRLISGQRLVTLPQDVHTASWQTLGLVSAAVSSGAIHELDRVKTLQSCQEMEKGAHKKEV</sequence>
<proteinExistence type="predicted"/>
<evidence type="ECO:0000313" key="2">
    <source>
        <dbReference type="Proteomes" id="UP000314294"/>
    </source>
</evidence>
<accession>A0A4Z2IGE8</accession>
<dbReference type="AlphaFoldDB" id="A0A4Z2IGE8"/>
<protein>
    <submittedName>
        <fullName evidence="1">Uncharacterized protein</fullName>
    </submittedName>
</protein>
<organism evidence="1 2">
    <name type="scientific">Liparis tanakae</name>
    <name type="common">Tanaka's snailfish</name>
    <dbReference type="NCBI Taxonomy" id="230148"/>
    <lineage>
        <taxon>Eukaryota</taxon>
        <taxon>Metazoa</taxon>
        <taxon>Chordata</taxon>
        <taxon>Craniata</taxon>
        <taxon>Vertebrata</taxon>
        <taxon>Euteleostomi</taxon>
        <taxon>Actinopterygii</taxon>
        <taxon>Neopterygii</taxon>
        <taxon>Teleostei</taxon>
        <taxon>Neoteleostei</taxon>
        <taxon>Acanthomorphata</taxon>
        <taxon>Eupercaria</taxon>
        <taxon>Perciformes</taxon>
        <taxon>Cottioidei</taxon>
        <taxon>Cottales</taxon>
        <taxon>Liparidae</taxon>
        <taxon>Liparis</taxon>
    </lineage>
</organism>
<name>A0A4Z2IGE8_9TELE</name>
<dbReference type="EMBL" id="SRLO01000090">
    <property type="protein sequence ID" value="TNN76735.1"/>
    <property type="molecule type" value="Genomic_DNA"/>
</dbReference>
<reference evidence="1 2" key="1">
    <citation type="submission" date="2019-03" db="EMBL/GenBank/DDBJ databases">
        <title>First draft genome of Liparis tanakae, snailfish: a comprehensive survey of snailfish specific genes.</title>
        <authorList>
            <person name="Kim W."/>
            <person name="Song I."/>
            <person name="Jeong J.-H."/>
            <person name="Kim D."/>
            <person name="Kim S."/>
            <person name="Ryu S."/>
            <person name="Song J.Y."/>
            <person name="Lee S.K."/>
        </authorList>
    </citation>
    <scope>NUCLEOTIDE SEQUENCE [LARGE SCALE GENOMIC DNA]</scope>
    <source>
        <tissue evidence="1">Muscle</tissue>
    </source>
</reference>
<dbReference type="Proteomes" id="UP000314294">
    <property type="component" value="Unassembled WGS sequence"/>
</dbReference>
<evidence type="ECO:0000313" key="1">
    <source>
        <dbReference type="EMBL" id="TNN76735.1"/>
    </source>
</evidence>
<comment type="caution">
    <text evidence="1">The sequence shown here is derived from an EMBL/GenBank/DDBJ whole genome shotgun (WGS) entry which is preliminary data.</text>
</comment>
<keyword evidence="2" id="KW-1185">Reference proteome</keyword>